<dbReference type="AlphaFoldDB" id="A0A9D2PKX9"/>
<proteinExistence type="predicted"/>
<protein>
    <submittedName>
        <fullName evidence="2">DAK2 domain-containing protein</fullName>
    </submittedName>
</protein>
<dbReference type="InterPro" id="IPR019986">
    <property type="entry name" value="YloV-like"/>
</dbReference>
<evidence type="ECO:0000259" key="1">
    <source>
        <dbReference type="PROSITE" id="PS51480"/>
    </source>
</evidence>
<dbReference type="PROSITE" id="PS51480">
    <property type="entry name" value="DHAL"/>
    <property type="match status" value="1"/>
</dbReference>
<dbReference type="SUPFAM" id="SSF101473">
    <property type="entry name" value="DhaL-like"/>
    <property type="match status" value="1"/>
</dbReference>
<dbReference type="SMART" id="SM01121">
    <property type="entry name" value="Dak1_2"/>
    <property type="match status" value="1"/>
</dbReference>
<dbReference type="InterPro" id="IPR050270">
    <property type="entry name" value="DegV_domain_contain"/>
</dbReference>
<dbReference type="GO" id="GO:0006071">
    <property type="term" value="P:glycerol metabolic process"/>
    <property type="evidence" value="ECO:0007669"/>
    <property type="project" value="InterPro"/>
</dbReference>
<gene>
    <name evidence="2" type="ORF">H9754_12200</name>
</gene>
<dbReference type="Proteomes" id="UP000823904">
    <property type="component" value="Unassembled WGS sequence"/>
</dbReference>
<dbReference type="Gene3D" id="1.25.40.340">
    <property type="match status" value="1"/>
</dbReference>
<name>A0A9D2PKX9_9FIRM</name>
<dbReference type="InterPro" id="IPR048394">
    <property type="entry name" value="FakA-like_M"/>
</dbReference>
<sequence>MIQIDASLLQKMLIGGAERLEARKEYINELNVFPVPDGDTGTNMTMTAMAAAKEVAGAELSIKEITRGLSSGSLRGARGNSGVILSQLFRGFYKGVKDEEVLTTKSAAAGFKYAADTAYKAVMKPKEGTILTVAKAAAEAAVRTARQEKDFENFAKIVMEEAWAVLERTPEMLPVLKEAGVVDSGGQGLMEFLQGAVEVMSGKEVQVSGIKDMAPKPAEKQTGEIPQEEIRFGYCTEFIVMLRESWNEEKEQEFKTCLSGIGDCVVVVGDEDIVKVHVHTNHPGKAIEKGLSYGELTSMKIDNMREEHQERLHLSGEIKAAEKGPRKPYGFIAVSIGDGMNRIFRDLGVDYLIEGGQTMNPSTEDMLKAIEQVNADTVFILPNNKNIILAATQAQSLVEDKRVVIIPTKTVPQGISAFIGFEPEQDEETNVENMTEMMENVRTGEVTYAVRDTSVGGKEIRVNDIMGIDDDGIQEVGSSIEKVAMDLLDGMMDEESELISIYYGQDIREEDAACMAEKIEEKYPDCDVQLEYGGQPVYYFLLSVE</sequence>
<dbReference type="Pfam" id="PF21645">
    <property type="entry name" value="FakA-like_M"/>
    <property type="match status" value="1"/>
</dbReference>
<dbReference type="EMBL" id="DWWD01000046">
    <property type="protein sequence ID" value="HJC51305.1"/>
    <property type="molecule type" value="Genomic_DNA"/>
</dbReference>
<reference evidence="2" key="1">
    <citation type="journal article" date="2021" name="PeerJ">
        <title>Extensive microbial diversity within the chicken gut microbiome revealed by metagenomics and culture.</title>
        <authorList>
            <person name="Gilroy R."/>
            <person name="Ravi A."/>
            <person name="Getino M."/>
            <person name="Pursley I."/>
            <person name="Horton D.L."/>
            <person name="Alikhan N.F."/>
            <person name="Baker D."/>
            <person name="Gharbi K."/>
            <person name="Hall N."/>
            <person name="Watson M."/>
            <person name="Adriaenssens E.M."/>
            <person name="Foster-Nyarko E."/>
            <person name="Jarju S."/>
            <person name="Secka A."/>
            <person name="Antonio M."/>
            <person name="Oren A."/>
            <person name="Chaudhuri R.R."/>
            <person name="La Ragione R."/>
            <person name="Hildebrand F."/>
            <person name="Pallen M.J."/>
        </authorList>
    </citation>
    <scope>NUCLEOTIDE SEQUENCE</scope>
    <source>
        <strain evidence="2">ChiSjej3B21-8574</strain>
    </source>
</reference>
<dbReference type="Pfam" id="PF13684">
    <property type="entry name" value="FakA-like_C"/>
    <property type="match status" value="1"/>
</dbReference>
<accession>A0A9D2PKX9</accession>
<dbReference type="PANTHER" id="PTHR33434">
    <property type="entry name" value="DEGV DOMAIN-CONTAINING PROTEIN DR_1986-RELATED"/>
    <property type="match status" value="1"/>
</dbReference>
<feature type="domain" description="DhaL" evidence="1">
    <location>
        <begin position="7"/>
        <end position="198"/>
    </location>
</feature>
<dbReference type="NCBIfam" id="TIGR03599">
    <property type="entry name" value="YloV"/>
    <property type="match status" value="1"/>
</dbReference>
<comment type="caution">
    <text evidence="2">The sequence shown here is derived from an EMBL/GenBank/DDBJ whole genome shotgun (WGS) entry which is preliminary data.</text>
</comment>
<evidence type="ECO:0000313" key="2">
    <source>
        <dbReference type="EMBL" id="HJC51305.1"/>
    </source>
</evidence>
<organism evidence="2 3">
    <name type="scientific">Candidatus Anaerostipes avistercoris</name>
    <dbReference type="NCBI Taxonomy" id="2838462"/>
    <lineage>
        <taxon>Bacteria</taxon>
        <taxon>Bacillati</taxon>
        <taxon>Bacillota</taxon>
        <taxon>Clostridia</taxon>
        <taxon>Lachnospirales</taxon>
        <taxon>Lachnospiraceae</taxon>
        <taxon>Anaerostipes</taxon>
    </lineage>
</organism>
<dbReference type="Pfam" id="PF02734">
    <property type="entry name" value="Dak2"/>
    <property type="match status" value="1"/>
</dbReference>
<dbReference type="InterPro" id="IPR036117">
    <property type="entry name" value="DhaL_dom_sf"/>
</dbReference>
<dbReference type="PANTHER" id="PTHR33434:SF4">
    <property type="entry name" value="PHOSPHATASE PROTEIN"/>
    <property type="match status" value="1"/>
</dbReference>
<evidence type="ECO:0000313" key="3">
    <source>
        <dbReference type="Proteomes" id="UP000823904"/>
    </source>
</evidence>
<dbReference type="GO" id="GO:0004371">
    <property type="term" value="F:glycerone kinase activity"/>
    <property type="evidence" value="ECO:0007669"/>
    <property type="project" value="InterPro"/>
</dbReference>
<dbReference type="InterPro" id="IPR004007">
    <property type="entry name" value="DhaL_dom"/>
</dbReference>
<reference evidence="2" key="2">
    <citation type="submission" date="2021-04" db="EMBL/GenBank/DDBJ databases">
        <authorList>
            <person name="Gilroy R."/>
        </authorList>
    </citation>
    <scope>NUCLEOTIDE SEQUENCE</scope>
    <source>
        <strain evidence="2">ChiSjej3B21-8574</strain>
    </source>
</reference>
<dbReference type="InterPro" id="IPR033470">
    <property type="entry name" value="FakA-like_C"/>
</dbReference>
<dbReference type="SMART" id="SM01120">
    <property type="entry name" value="Dak2"/>
    <property type="match status" value="1"/>
</dbReference>